<dbReference type="AlphaFoldDB" id="A0A315UVV9"/>
<dbReference type="PROSITE" id="PS00134">
    <property type="entry name" value="TRYPSIN_HIS"/>
    <property type="match status" value="2"/>
</dbReference>
<dbReference type="SMART" id="SM00020">
    <property type="entry name" value="Tryp_SPc"/>
    <property type="match status" value="3"/>
</dbReference>
<comment type="caution">
    <text evidence="8">The sequence shown here is derived from an EMBL/GenBank/DDBJ whole genome shotgun (WGS) entry which is preliminary data.</text>
</comment>
<evidence type="ECO:0000256" key="2">
    <source>
        <dbReference type="ARBA" id="ARBA00022801"/>
    </source>
</evidence>
<feature type="domain" description="Peptidase S1" evidence="7">
    <location>
        <begin position="17"/>
        <end position="247"/>
    </location>
</feature>
<dbReference type="InterPro" id="IPR001254">
    <property type="entry name" value="Trypsin_dom"/>
</dbReference>
<dbReference type="InterPro" id="IPR009003">
    <property type="entry name" value="Peptidase_S1_PA"/>
</dbReference>
<evidence type="ECO:0000256" key="5">
    <source>
        <dbReference type="ARBA" id="ARBA00024195"/>
    </source>
</evidence>
<dbReference type="PRINTS" id="PR00722">
    <property type="entry name" value="CHYMOTRYPSIN"/>
</dbReference>
<comment type="similarity">
    <text evidence="5">Belongs to the peptidase S1 family. CLIP subfamily.</text>
</comment>
<protein>
    <recommendedName>
        <fullName evidence="7">Peptidase S1 domain-containing protein</fullName>
    </recommendedName>
</protein>
<dbReference type="PANTHER" id="PTHR24271:SF52">
    <property type="entry name" value="GRANZYME K"/>
    <property type="match status" value="1"/>
</dbReference>
<dbReference type="PANTHER" id="PTHR24271">
    <property type="entry name" value="KALLIKREIN-RELATED"/>
    <property type="match status" value="1"/>
</dbReference>
<keyword evidence="3 6" id="KW-0720">Serine protease</keyword>
<dbReference type="Proteomes" id="UP000250572">
    <property type="component" value="Unassembled WGS sequence"/>
</dbReference>
<dbReference type="InterPro" id="IPR043504">
    <property type="entry name" value="Peptidase_S1_PA_chymotrypsin"/>
</dbReference>
<evidence type="ECO:0000259" key="7">
    <source>
        <dbReference type="PROSITE" id="PS50240"/>
    </source>
</evidence>
<dbReference type="InterPro" id="IPR033116">
    <property type="entry name" value="TRYPSIN_SER"/>
</dbReference>
<accession>A0A315UVV9</accession>
<dbReference type="FunFam" id="2.40.10.10:FF:000002">
    <property type="entry name" value="Transmembrane protease serine"/>
    <property type="match status" value="2"/>
</dbReference>
<dbReference type="SUPFAM" id="SSF50494">
    <property type="entry name" value="Trypsin-like serine proteases"/>
    <property type="match status" value="3"/>
</dbReference>
<keyword evidence="4" id="KW-1015">Disulfide bond</keyword>
<dbReference type="InterPro" id="IPR018114">
    <property type="entry name" value="TRYPSIN_HIS"/>
</dbReference>
<feature type="domain" description="Peptidase S1" evidence="7">
    <location>
        <begin position="266"/>
        <end position="489"/>
    </location>
</feature>
<dbReference type="GO" id="GO:0006508">
    <property type="term" value="P:proteolysis"/>
    <property type="evidence" value="ECO:0007669"/>
    <property type="project" value="UniProtKB-KW"/>
</dbReference>
<dbReference type="STRING" id="33528.ENSGAFP00000025403"/>
<proteinExistence type="inferred from homology"/>
<evidence type="ECO:0000256" key="6">
    <source>
        <dbReference type="RuleBase" id="RU363034"/>
    </source>
</evidence>
<dbReference type="Gene3D" id="2.40.10.10">
    <property type="entry name" value="Trypsin-like serine proteases"/>
    <property type="match status" value="6"/>
</dbReference>
<sequence length="742" mass="81519">MQTTTSFKVLKDHGSEIINGREVAPHSLPYMALLETSKPVCGGILVDPKWVLTAAHCTNIKTVLLGVHSIKEKKKEQQYRQIRKVKRSVPHPCYDSKEENNDLMLLKLDKAVKQTKWVKTLKLNKVVNEPAAGSVCKVAGWGKTENDATTMSDVLMSTNVTVIDRMKCNSKDYYNLSPYITKNMICAGWNGKIKADTCQGDSGGPILCNEDLVGVTSFGHKCGIQNRPGVYAFLTEHNLNWTDIRQNVLSEGCRCPFPYDQLNSEIINGKEVKPHSLPFMALLESSEPVCGGILIDPNWVLTAAHCESIKTVLLGVHSIKEKKNEQQYRQILKVSRSVPHPCYDSKEKNNDLMLLKLDKAVKQTKWVSTFKLNEAVKEPADRSVCMVAGWGQTKKDGATLSDVLMSANVTVIDRIKCNSKKYYNLAPYITKNMICAGASGKNKGDTCKGDSGGPILCNGAVVGVASFGYKCGIKNKPGVYAFLTEDHLNGLGCLPVLGRGAVIINGDEVEPHSLPFMAFLESSGFCGGTLIDRKWVLTAAHCGNIKTVLLGMHSIEKKKKEKKYRQVRKVKTRVPHCDFDKNKGVNDLMLLKLDKPVKETRWVKVQQLSNVVKEPAAGSVCLVAGWGATSKNSKVLSDVLMSANVTVIEREKCNSPDHYNHKPYITKDMICAGPNGKKSDADTCVGDSGGPIFCNGVLVGVTSFGGSKDELCGSVKRPGVYAFLSENHLNWIKKTLKTFEAE</sequence>
<dbReference type="InterPro" id="IPR001314">
    <property type="entry name" value="Peptidase_S1A"/>
</dbReference>
<gene>
    <name evidence="8" type="ORF">CCH79_00009044</name>
</gene>
<keyword evidence="1 6" id="KW-0645">Protease</keyword>
<name>A0A315UVV9_GAMAF</name>
<feature type="domain" description="Peptidase S1" evidence="7">
    <location>
        <begin position="503"/>
        <end position="737"/>
    </location>
</feature>
<reference evidence="8 9" key="1">
    <citation type="journal article" date="2018" name="G3 (Bethesda)">
        <title>A High-Quality Reference Genome for the Invasive Mosquitofish Gambusia affinis Using a Chicago Library.</title>
        <authorList>
            <person name="Hoffberg S.L."/>
            <person name="Troendle N.J."/>
            <person name="Glenn T.C."/>
            <person name="Mahmud O."/>
            <person name="Louha S."/>
            <person name="Chalopin D."/>
            <person name="Bennetzen J.L."/>
            <person name="Mauricio R."/>
        </authorList>
    </citation>
    <scope>NUCLEOTIDE SEQUENCE [LARGE SCALE GENOMIC DNA]</scope>
    <source>
        <strain evidence="8">NE01/NJP1002.9</strain>
        <tissue evidence="8">Muscle</tissue>
    </source>
</reference>
<dbReference type="GO" id="GO:0004252">
    <property type="term" value="F:serine-type endopeptidase activity"/>
    <property type="evidence" value="ECO:0007669"/>
    <property type="project" value="InterPro"/>
</dbReference>
<dbReference type="CDD" id="cd00190">
    <property type="entry name" value="Tryp_SPc"/>
    <property type="match status" value="3"/>
</dbReference>
<evidence type="ECO:0000256" key="1">
    <source>
        <dbReference type="ARBA" id="ARBA00022670"/>
    </source>
</evidence>
<evidence type="ECO:0000256" key="3">
    <source>
        <dbReference type="ARBA" id="ARBA00022825"/>
    </source>
</evidence>
<dbReference type="PROSITE" id="PS50240">
    <property type="entry name" value="TRYPSIN_DOM"/>
    <property type="match status" value="3"/>
</dbReference>
<keyword evidence="9" id="KW-1185">Reference proteome</keyword>
<organism evidence="8 9">
    <name type="scientific">Gambusia affinis</name>
    <name type="common">Western mosquitofish</name>
    <name type="synonym">Heterandria affinis</name>
    <dbReference type="NCBI Taxonomy" id="33528"/>
    <lineage>
        <taxon>Eukaryota</taxon>
        <taxon>Metazoa</taxon>
        <taxon>Chordata</taxon>
        <taxon>Craniata</taxon>
        <taxon>Vertebrata</taxon>
        <taxon>Euteleostomi</taxon>
        <taxon>Actinopterygii</taxon>
        <taxon>Neopterygii</taxon>
        <taxon>Teleostei</taxon>
        <taxon>Neoteleostei</taxon>
        <taxon>Acanthomorphata</taxon>
        <taxon>Ovalentaria</taxon>
        <taxon>Atherinomorphae</taxon>
        <taxon>Cyprinodontiformes</taxon>
        <taxon>Poeciliidae</taxon>
        <taxon>Poeciliinae</taxon>
        <taxon>Gambusia</taxon>
    </lineage>
</organism>
<keyword evidence="2 6" id="KW-0378">Hydrolase</keyword>
<evidence type="ECO:0000313" key="8">
    <source>
        <dbReference type="EMBL" id="PWA15742.1"/>
    </source>
</evidence>
<dbReference type="Pfam" id="PF00089">
    <property type="entry name" value="Trypsin"/>
    <property type="match status" value="3"/>
</dbReference>
<dbReference type="FunFam" id="2.40.10.10:FF:000036">
    <property type="entry name" value="Trypsin beta"/>
    <property type="match status" value="1"/>
</dbReference>
<evidence type="ECO:0000256" key="4">
    <source>
        <dbReference type="ARBA" id="ARBA00023157"/>
    </source>
</evidence>
<evidence type="ECO:0000313" key="9">
    <source>
        <dbReference type="Proteomes" id="UP000250572"/>
    </source>
</evidence>
<dbReference type="PROSITE" id="PS00135">
    <property type="entry name" value="TRYPSIN_SER"/>
    <property type="match status" value="2"/>
</dbReference>
<dbReference type="EMBL" id="NHOQ01002573">
    <property type="protein sequence ID" value="PWA15742.1"/>
    <property type="molecule type" value="Genomic_DNA"/>
</dbReference>